<evidence type="ECO:0000259" key="5">
    <source>
        <dbReference type="Pfam" id="PF00501"/>
    </source>
</evidence>
<dbReference type="Pfam" id="PF13193">
    <property type="entry name" value="AMP-binding_C"/>
    <property type="match status" value="1"/>
</dbReference>
<gene>
    <name evidence="7" type="ORF">GCM10009547_34770</name>
</gene>
<dbReference type="PROSITE" id="PS00455">
    <property type="entry name" value="AMP_BINDING"/>
    <property type="match status" value="1"/>
</dbReference>
<keyword evidence="3" id="KW-0547">Nucleotide-binding</keyword>
<keyword evidence="2" id="KW-0436">Ligase</keyword>
<dbReference type="InterPro" id="IPR000873">
    <property type="entry name" value="AMP-dep_synth/lig_dom"/>
</dbReference>
<evidence type="ECO:0000313" key="7">
    <source>
        <dbReference type="EMBL" id="GAA0628168.1"/>
    </source>
</evidence>
<evidence type="ECO:0000256" key="3">
    <source>
        <dbReference type="ARBA" id="ARBA00022741"/>
    </source>
</evidence>
<evidence type="ECO:0000313" key="8">
    <source>
        <dbReference type="Proteomes" id="UP001500957"/>
    </source>
</evidence>
<sequence>MSANADLISGREFYLRLIRKLSHRGVLPALIKLQRLSDSEQDSMGALLERRAAETPTQVGLRFEDEVYTWAEINEWSNRCAHALKAVGVGKGDVVAIFLTNRSAYIPVAMGALKLGAIGALVNTGLQGDVLANSLRRAAPKVLVVGEELLPSLRTIPETELPAQCFLAEEAGSTPLPAGFTSLTAATESAASTNLPETAAVSFGDPAFYVYTSGTTGMPKCAINKHRRLFMGGLFAGKALREIGPDDVIYCPLPMYHVTALMGGWFACLFTGATFALARGFSASNFWNDIRKHDATGFNYVGEMARYLWNQPPSPDDRNHRVTNMMGAGLRHEIWDDFKKRFGIDAVYEVYGGSESPAGFVNLFNFDRTCGWSPRGMRVAAWDHEKDDIVRDANGRGIALKPGGRGVLLQQISAHQQFDGYTDPEATQSKILHDVFKPGDRWFNSGDLVLNQGHGHIQFVDRLGDTFRWHAENVATTEVEGVINGFAGIEEAIVYGVEVPGMEGRAGMARLVVEDPTNFDLTGLARHMRAGLPDYAVPRFLRLTNSESDVTGTFRYKKSDLKDEGFRPSGGDRVVLVAPGSDPQDLTDDVEARIRSGEIRL</sequence>
<dbReference type="PANTHER" id="PTHR43107:SF15">
    <property type="entry name" value="FATTY ACID TRANSPORT PROTEIN 3, ISOFORM A"/>
    <property type="match status" value="1"/>
</dbReference>
<reference evidence="7 8" key="1">
    <citation type="journal article" date="2019" name="Int. J. Syst. Evol. Microbiol.">
        <title>The Global Catalogue of Microorganisms (GCM) 10K type strain sequencing project: providing services to taxonomists for standard genome sequencing and annotation.</title>
        <authorList>
            <consortium name="The Broad Institute Genomics Platform"/>
            <consortium name="The Broad Institute Genome Sequencing Center for Infectious Disease"/>
            <person name="Wu L."/>
            <person name="Ma J."/>
        </authorList>
    </citation>
    <scope>NUCLEOTIDE SEQUENCE [LARGE SCALE GENOMIC DNA]</scope>
    <source>
        <strain evidence="7 8">JCM 10671</strain>
    </source>
</reference>
<evidence type="ECO:0000256" key="1">
    <source>
        <dbReference type="ARBA" id="ARBA00006432"/>
    </source>
</evidence>
<evidence type="ECO:0000259" key="6">
    <source>
        <dbReference type="Pfam" id="PF13193"/>
    </source>
</evidence>
<feature type="domain" description="AMP-dependent synthetase/ligase" evidence="5">
    <location>
        <begin position="48"/>
        <end position="391"/>
    </location>
</feature>
<dbReference type="NCBIfam" id="NF006134">
    <property type="entry name" value="PRK08279.1"/>
    <property type="match status" value="1"/>
</dbReference>
<dbReference type="InterPro" id="IPR025110">
    <property type="entry name" value="AMP-bd_C"/>
</dbReference>
<accession>A0ABN1H3P8</accession>
<protein>
    <submittedName>
        <fullName evidence="7">Long-chain-acyl-CoA synthetase</fullName>
    </submittedName>
</protein>
<dbReference type="InterPro" id="IPR020845">
    <property type="entry name" value="AMP-binding_CS"/>
</dbReference>
<comment type="caution">
    <text evidence="7">The sequence shown here is derived from an EMBL/GenBank/DDBJ whole genome shotgun (WGS) entry which is preliminary data.</text>
</comment>
<organism evidence="7 8">
    <name type="scientific">Sporichthya brevicatena</name>
    <dbReference type="NCBI Taxonomy" id="171442"/>
    <lineage>
        <taxon>Bacteria</taxon>
        <taxon>Bacillati</taxon>
        <taxon>Actinomycetota</taxon>
        <taxon>Actinomycetes</taxon>
        <taxon>Sporichthyales</taxon>
        <taxon>Sporichthyaceae</taxon>
        <taxon>Sporichthya</taxon>
    </lineage>
</organism>
<dbReference type="Pfam" id="PF00501">
    <property type="entry name" value="AMP-binding"/>
    <property type="match status" value="1"/>
</dbReference>
<proteinExistence type="inferred from homology"/>
<keyword evidence="8" id="KW-1185">Reference proteome</keyword>
<dbReference type="RefSeq" id="WP_344607052.1">
    <property type="nucleotide sequence ID" value="NZ_BAAAHE010000030.1"/>
</dbReference>
<dbReference type="SUPFAM" id="SSF56801">
    <property type="entry name" value="Acetyl-CoA synthetase-like"/>
    <property type="match status" value="1"/>
</dbReference>
<evidence type="ECO:0000256" key="2">
    <source>
        <dbReference type="ARBA" id="ARBA00022598"/>
    </source>
</evidence>
<evidence type="ECO:0000256" key="4">
    <source>
        <dbReference type="ARBA" id="ARBA00022840"/>
    </source>
</evidence>
<dbReference type="Gene3D" id="3.40.50.12780">
    <property type="entry name" value="N-terminal domain of ligase-like"/>
    <property type="match status" value="1"/>
</dbReference>
<comment type="similarity">
    <text evidence="1">Belongs to the ATP-dependent AMP-binding enzyme family.</text>
</comment>
<name>A0ABN1H3P8_9ACTN</name>
<dbReference type="Proteomes" id="UP001500957">
    <property type="component" value="Unassembled WGS sequence"/>
</dbReference>
<dbReference type="PANTHER" id="PTHR43107">
    <property type="entry name" value="LONG-CHAIN FATTY ACID TRANSPORT PROTEIN"/>
    <property type="match status" value="1"/>
</dbReference>
<dbReference type="Gene3D" id="3.30.300.30">
    <property type="match status" value="1"/>
</dbReference>
<keyword evidence="4" id="KW-0067">ATP-binding</keyword>
<feature type="domain" description="AMP-binding enzyme C-terminal" evidence="6">
    <location>
        <begin position="478"/>
        <end position="545"/>
    </location>
</feature>
<dbReference type="EMBL" id="BAAAHE010000030">
    <property type="protein sequence ID" value="GAA0628168.1"/>
    <property type="molecule type" value="Genomic_DNA"/>
</dbReference>
<dbReference type="InterPro" id="IPR045851">
    <property type="entry name" value="AMP-bd_C_sf"/>
</dbReference>
<dbReference type="InterPro" id="IPR042099">
    <property type="entry name" value="ANL_N_sf"/>
</dbReference>